<gene>
    <name evidence="2" type="ORF">B9P99_05705</name>
</gene>
<name>A0A2R6AR87_9ARCH</name>
<proteinExistence type="predicted"/>
<dbReference type="EMBL" id="NEXA01000228">
    <property type="protein sequence ID" value="PSN88843.1"/>
    <property type="molecule type" value="Genomic_DNA"/>
</dbReference>
<evidence type="ECO:0000313" key="2">
    <source>
        <dbReference type="EMBL" id="PSN88843.1"/>
    </source>
</evidence>
<comment type="caution">
    <text evidence="2">The sequence shown here is derived from an EMBL/GenBank/DDBJ whole genome shotgun (WGS) entry which is preliminary data.</text>
</comment>
<keyword evidence="1" id="KW-0472">Membrane</keyword>
<keyword evidence="1" id="KW-0812">Transmembrane</keyword>
<evidence type="ECO:0008006" key="4">
    <source>
        <dbReference type="Google" id="ProtNLM"/>
    </source>
</evidence>
<feature type="transmembrane region" description="Helical" evidence="1">
    <location>
        <begin position="43"/>
        <end position="66"/>
    </location>
</feature>
<organism evidence="2 3">
    <name type="scientific">Candidatus Marsarchaeota G1 archaeon OSP_B</name>
    <dbReference type="NCBI Taxonomy" id="1978153"/>
    <lineage>
        <taxon>Archaea</taxon>
        <taxon>Candidatus Marsarchaeota</taxon>
        <taxon>Candidatus Marsarchaeota group 1</taxon>
    </lineage>
</organism>
<evidence type="ECO:0000313" key="3">
    <source>
        <dbReference type="Proteomes" id="UP000240838"/>
    </source>
</evidence>
<dbReference type="Proteomes" id="UP000240838">
    <property type="component" value="Unassembled WGS sequence"/>
</dbReference>
<sequence length="68" mass="7809">VKFLLIQELTEIMSFGKRLKDIKDIIILSEKPTRKEFLFSLRLATLGILIVGSIAFIINSLMSFIFHP</sequence>
<protein>
    <recommendedName>
        <fullName evidence="4">Protein translocase SEC61 complex subunit gamma</fullName>
    </recommendedName>
</protein>
<dbReference type="AlphaFoldDB" id="A0A2R6AR87"/>
<dbReference type="Gene3D" id="1.20.5.820">
    <property type="entry name" value="Preprotein translocase SecE subunit"/>
    <property type="match status" value="1"/>
</dbReference>
<dbReference type="InterPro" id="IPR023391">
    <property type="entry name" value="Prot_translocase_SecE_dom_sf"/>
</dbReference>
<keyword evidence="1" id="KW-1133">Transmembrane helix</keyword>
<accession>A0A2R6AR87</accession>
<evidence type="ECO:0000256" key="1">
    <source>
        <dbReference type="SAM" id="Phobius"/>
    </source>
</evidence>
<reference evidence="2 3" key="1">
    <citation type="submission" date="2017-04" db="EMBL/GenBank/DDBJ databases">
        <title>Novel microbial lineages endemic to geothermal iron-oxide mats fill important gaps in the evolutionary history of Archaea.</title>
        <authorList>
            <person name="Jay Z.J."/>
            <person name="Beam J.P."/>
            <person name="Dlakic M."/>
            <person name="Rusch D.B."/>
            <person name="Kozubal M.A."/>
            <person name="Inskeep W.P."/>
        </authorList>
    </citation>
    <scope>NUCLEOTIDE SEQUENCE [LARGE SCALE GENOMIC DNA]</scope>
    <source>
        <strain evidence="2">OSP_B</strain>
    </source>
</reference>
<feature type="non-terminal residue" evidence="2">
    <location>
        <position position="1"/>
    </location>
</feature>
<dbReference type="SUPFAM" id="SSF103456">
    <property type="entry name" value="Preprotein translocase SecE subunit"/>
    <property type="match status" value="1"/>
</dbReference>